<protein>
    <submittedName>
        <fullName evidence="1">Uncharacterized protein</fullName>
    </submittedName>
</protein>
<dbReference type="Proteomes" id="UP000433089">
    <property type="component" value="Unassembled WGS sequence"/>
</dbReference>
<proteinExistence type="predicted"/>
<dbReference type="AlphaFoldDB" id="A0A653MXY1"/>
<accession>A0A653MXY1</accession>
<evidence type="ECO:0000313" key="2">
    <source>
        <dbReference type="Proteomes" id="UP000433089"/>
    </source>
</evidence>
<evidence type="ECO:0000313" key="1">
    <source>
        <dbReference type="EMBL" id="VXB09175.1"/>
    </source>
</evidence>
<organism evidence="1 2">
    <name type="scientific">Bacillus altitudinis</name>
    <dbReference type="NCBI Taxonomy" id="293387"/>
    <lineage>
        <taxon>Bacteria</taxon>
        <taxon>Bacillati</taxon>
        <taxon>Bacillota</taxon>
        <taxon>Bacilli</taxon>
        <taxon>Bacillales</taxon>
        <taxon>Bacillaceae</taxon>
        <taxon>Bacillus</taxon>
    </lineage>
</organism>
<name>A0A653MXY1_BACAB</name>
<reference evidence="1 2" key="1">
    <citation type="submission" date="2019-10" db="EMBL/GenBank/DDBJ databases">
        <authorList>
            <person name="Karimi E."/>
        </authorList>
    </citation>
    <scope>NUCLEOTIDE SEQUENCE [LARGE SCALE GENOMIC DNA]</scope>
    <source>
        <strain evidence="1">Bacillus sp. 348</strain>
    </source>
</reference>
<gene>
    <name evidence="1" type="ORF">BACI348_30217</name>
</gene>
<dbReference type="EMBL" id="CABWLH010000008">
    <property type="protein sequence ID" value="VXB09175.1"/>
    <property type="molecule type" value="Genomic_DNA"/>
</dbReference>
<sequence>MRLVSTVLKRLLLLNTEALRTEFGYLKMDLSQTKVMAVTSTGHLEVGSTVTVVSSTSVVLNSRFIHQSYTHIGPISAMRSAFLW</sequence>